<dbReference type="GO" id="GO:0003677">
    <property type="term" value="F:DNA binding"/>
    <property type="evidence" value="ECO:0007669"/>
    <property type="project" value="TreeGrafter"/>
</dbReference>
<feature type="region of interest" description="Disordered" evidence="1">
    <location>
        <begin position="1"/>
        <end position="26"/>
    </location>
</feature>
<dbReference type="Proteomes" id="UP000320475">
    <property type="component" value="Unassembled WGS sequence"/>
</dbReference>
<evidence type="ECO:0000313" key="3">
    <source>
        <dbReference type="Proteomes" id="UP000320475"/>
    </source>
</evidence>
<evidence type="ECO:0000256" key="1">
    <source>
        <dbReference type="SAM" id="MobiDB-lite"/>
    </source>
</evidence>
<dbReference type="InterPro" id="IPR018608">
    <property type="entry name" value="Gti1/Pac2"/>
</dbReference>
<gene>
    <name evidence="2" type="ORF">SeLEV6574_g06600</name>
</gene>
<organism evidence="2 3">
    <name type="scientific">Synchytrium endobioticum</name>
    <dbReference type="NCBI Taxonomy" id="286115"/>
    <lineage>
        <taxon>Eukaryota</taxon>
        <taxon>Fungi</taxon>
        <taxon>Fungi incertae sedis</taxon>
        <taxon>Chytridiomycota</taxon>
        <taxon>Chytridiomycota incertae sedis</taxon>
        <taxon>Chytridiomycetes</taxon>
        <taxon>Synchytriales</taxon>
        <taxon>Synchytriaceae</taxon>
        <taxon>Synchytrium</taxon>
    </lineage>
</organism>
<comment type="caution">
    <text evidence="2">The sequence shown here is derived from an EMBL/GenBank/DDBJ whole genome shotgun (WGS) entry which is preliminary data.</text>
</comment>
<dbReference type="PANTHER" id="PTHR28027">
    <property type="entry name" value="TRANSCRIPTIONAL REGULATOR MIT1"/>
    <property type="match status" value="1"/>
</dbReference>
<proteinExistence type="predicted"/>
<protein>
    <submittedName>
        <fullName evidence="2">Uncharacterized protein</fullName>
    </submittedName>
</protein>
<evidence type="ECO:0000313" key="2">
    <source>
        <dbReference type="EMBL" id="TPX40475.1"/>
    </source>
</evidence>
<name>A0A507CMX1_9FUNG</name>
<feature type="compositionally biased region" description="Pro residues" evidence="1">
    <location>
        <begin position="1"/>
        <end position="12"/>
    </location>
</feature>
<sequence length="456" mass="50441">MARSPSNPPLDHNPPHEMKPSQIHDQLKKSLSAPAFIPTVNSLSLNDTFSLSSAGSSTNTTPLSSRASTPTFEHIAQGNGHPGYCPSLQLQYTATTSFGHLDDRDAMYIFEGVRNGNMIKFERPLTEDECRKLIKPGSIFVFDESTHFKSWVDGRIWSEVVQSGAFAFFKELVGQSSLGGTLVETGFVKKCTSLYVPEERVFRHLISYYHHDTLHLLPRPTFDPCLLLHPSYFGRLDSYADAQILVDGIDYGILHRARRPPLSFEIESLIVAGVIFVWDDVSPGSRCRWGDGKLWQPCQIAGSVVVFREMETVIMDDPSLSQSHIPSHHQQHPQQSKSGSAQNAVMKIVPKPDGLIKKVTTISSNKSGRIYQVIAYSNESTMTTYNPPSLDLVLQEKIVGAVAFLNSLGGGLGTNTMASGHVFIDKVINQESLAKQKQFAPNLRLRLGTPPSKTVY</sequence>
<dbReference type="Pfam" id="PF09729">
    <property type="entry name" value="Gti1_Pac2"/>
    <property type="match status" value="2"/>
</dbReference>
<dbReference type="OrthoDB" id="5572844at2759"/>
<feature type="region of interest" description="Disordered" evidence="1">
    <location>
        <begin position="319"/>
        <end position="342"/>
    </location>
</feature>
<dbReference type="EMBL" id="QEAM01000386">
    <property type="protein sequence ID" value="TPX40475.1"/>
    <property type="molecule type" value="Genomic_DNA"/>
</dbReference>
<dbReference type="VEuPathDB" id="FungiDB:SeMB42_g05017"/>
<accession>A0A507CMX1</accession>
<dbReference type="AlphaFoldDB" id="A0A507CMX1"/>
<reference evidence="2 3" key="1">
    <citation type="journal article" date="2019" name="Sci. Rep.">
        <title>Comparative genomics of chytrid fungi reveal insights into the obligate biotrophic and pathogenic lifestyle of Synchytrium endobioticum.</title>
        <authorList>
            <person name="van de Vossenberg B.T.L.H."/>
            <person name="Warris S."/>
            <person name="Nguyen H.D.T."/>
            <person name="van Gent-Pelzer M.P.E."/>
            <person name="Joly D.L."/>
            <person name="van de Geest H.C."/>
            <person name="Bonants P.J.M."/>
            <person name="Smith D.S."/>
            <person name="Levesque C.A."/>
            <person name="van der Lee T.A.J."/>
        </authorList>
    </citation>
    <scope>NUCLEOTIDE SEQUENCE [LARGE SCALE GENOMIC DNA]</scope>
    <source>
        <strain evidence="2 3">LEV6574</strain>
    </source>
</reference>
<dbReference type="PANTHER" id="PTHR28027:SF1">
    <property type="entry name" value="CAMP INDEPENDENT REGULATORY PROTEIN (AFU_ORTHOLOGUE AFUA_3G09640)"/>
    <property type="match status" value="1"/>
</dbReference>